<gene>
    <name evidence="4" type="ORF">VaNZ11_004972</name>
</gene>
<keyword evidence="2" id="KW-0732">Signal</keyword>
<dbReference type="EMBL" id="BSDZ01000013">
    <property type="protein sequence ID" value="GLI62355.1"/>
    <property type="molecule type" value="Genomic_DNA"/>
</dbReference>
<feature type="region of interest" description="Disordered" evidence="1">
    <location>
        <begin position="502"/>
        <end position="521"/>
    </location>
</feature>
<comment type="caution">
    <text evidence="4">The sequence shown here is derived from an EMBL/GenBank/DDBJ whole genome shotgun (WGS) entry which is preliminary data.</text>
</comment>
<dbReference type="SUPFAM" id="SSF52266">
    <property type="entry name" value="SGNH hydrolase"/>
    <property type="match status" value="1"/>
</dbReference>
<proteinExistence type="predicted"/>
<accession>A0ABQ5RXL1</accession>
<dbReference type="Pfam" id="PF13472">
    <property type="entry name" value="Lipase_GDSL_2"/>
    <property type="match status" value="1"/>
</dbReference>
<protein>
    <recommendedName>
        <fullName evidence="3">SGNH hydrolase-type esterase domain-containing protein</fullName>
    </recommendedName>
</protein>
<reference evidence="4 5" key="1">
    <citation type="journal article" date="2023" name="IScience">
        <title>Expanded male sex-determining region conserved during the evolution of homothallism in the green alga Volvox.</title>
        <authorList>
            <person name="Yamamoto K."/>
            <person name="Matsuzaki R."/>
            <person name="Mahakham W."/>
            <person name="Heman W."/>
            <person name="Sekimoto H."/>
            <person name="Kawachi M."/>
            <person name="Minakuchi Y."/>
            <person name="Toyoda A."/>
            <person name="Nozaki H."/>
        </authorList>
    </citation>
    <scope>NUCLEOTIDE SEQUENCE [LARGE SCALE GENOMIC DNA]</scope>
    <source>
        <strain evidence="4 5">NIES-4468</strain>
    </source>
</reference>
<dbReference type="PANTHER" id="PTHR34407:SF1">
    <property type="entry name" value="SGNH HYDROLASE-TYPE ESTERASE DOMAIN-CONTAINING PROTEIN"/>
    <property type="match status" value="1"/>
</dbReference>
<dbReference type="PANTHER" id="PTHR34407">
    <property type="entry name" value="EXPRESSED PROTEIN"/>
    <property type="match status" value="1"/>
</dbReference>
<feature type="signal peptide" evidence="2">
    <location>
        <begin position="1"/>
        <end position="26"/>
    </location>
</feature>
<evidence type="ECO:0000256" key="1">
    <source>
        <dbReference type="SAM" id="MobiDB-lite"/>
    </source>
</evidence>
<feature type="domain" description="SGNH hydrolase-type esterase" evidence="3">
    <location>
        <begin position="109"/>
        <end position="289"/>
    </location>
</feature>
<dbReference type="InterPro" id="IPR036514">
    <property type="entry name" value="SGNH_hydro_sf"/>
</dbReference>
<evidence type="ECO:0000259" key="3">
    <source>
        <dbReference type="Pfam" id="PF13472"/>
    </source>
</evidence>
<evidence type="ECO:0000256" key="2">
    <source>
        <dbReference type="SAM" id="SignalP"/>
    </source>
</evidence>
<name>A0ABQ5RXL1_9CHLO</name>
<dbReference type="InterPro" id="IPR013830">
    <property type="entry name" value="SGNH_hydro"/>
</dbReference>
<dbReference type="PROSITE" id="PS51257">
    <property type="entry name" value="PROKAR_LIPOPROTEIN"/>
    <property type="match status" value="1"/>
</dbReference>
<keyword evidence="5" id="KW-1185">Reference proteome</keyword>
<sequence length="521" mass="57843">MCRGKMKLDSFFFIVALLIGSCLVRAWNSDVERTKINEAKLWQRNTHQMASVEINKAAIGGVLAPLLSYKFLLPMPQLRAGLAYAGSRARLRRFVRDLVHGNKPLKIGALGGSITWGQGASNQTTTSWFGVVTDWLATAFPSINITARNGAVPATPASFMIMCLDHFVDPDVDLVFVEYILNNGLEDRIFENQVVREMERLIRKLLDLPGKPAVVMMQVPSDGMASYGSGLRFHHTMEDLEGALAQYYDVQYLSLRTALYRLAAIDQEDGFRWDQIFVDHHPGDAGHRVMADLVIYMLQDTALDLLLDPWSYKEQRAEQEKPLQGPMYSGNTAPSAAMCLYGDLFAPAVVPSKTHGFVYVNEGSIQKPRWRYVATQPGSRLVMRVDTRRPHLPPDHRVSLYLHYLKSYEHMGVANLSCTSGCECSTTEVDGHVTELWSQMYQVRLVASQSGSCEVTLTVLPRTSSGDYEFKVSGAIISEDQSAADMLDGTADGEGRLYWDFEDPSKDGGGGGDRTTTAAMT</sequence>
<dbReference type="CDD" id="cd00229">
    <property type="entry name" value="SGNH_hydrolase"/>
    <property type="match status" value="1"/>
</dbReference>
<evidence type="ECO:0000313" key="5">
    <source>
        <dbReference type="Proteomes" id="UP001165090"/>
    </source>
</evidence>
<feature type="chain" id="PRO_5047441014" description="SGNH hydrolase-type esterase domain-containing protein" evidence="2">
    <location>
        <begin position="27"/>
        <end position="521"/>
    </location>
</feature>
<organism evidence="4 5">
    <name type="scientific">Volvox africanus</name>
    <dbReference type="NCBI Taxonomy" id="51714"/>
    <lineage>
        <taxon>Eukaryota</taxon>
        <taxon>Viridiplantae</taxon>
        <taxon>Chlorophyta</taxon>
        <taxon>core chlorophytes</taxon>
        <taxon>Chlorophyceae</taxon>
        <taxon>CS clade</taxon>
        <taxon>Chlamydomonadales</taxon>
        <taxon>Volvocaceae</taxon>
        <taxon>Volvox</taxon>
    </lineage>
</organism>
<dbReference type="Proteomes" id="UP001165090">
    <property type="component" value="Unassembled WGS sequence"/>
</dbReference>
<dbReference type="Gene3D" id="3.40.50.1110">
    <property type="entry name" value="SGNH hydrolase"/>
    <property type="match status" value="1"/>
</dbReference>
<evidence type="ECO:0000313" key="4">
    <source>
        <dbReference type="EMBL" id="GLI62355.1"/>
    </source>
</evidence>